<accession>A0A9W4GRI5</accession>
<sequence length="588" mass="60272">MEPLMMGDPAQVGPYQLTGRLGANELGQAYAGRHPAGASVTVTVLHPHLAADPQVRARFRTDVNDARRAAGPYVLPVDADTEGPAPWVASAGPDVATLATAVTGLGPLPPNQLRDVAVALTGALAGAQQAGVRLAGLEPSAVFMTPEGPRLAPFGIAHAVPGAGGGDPDAVYSLGAALYFAATGRPPAPASAGWQPGPPPIADPVLGLLIADCLSAQPAARPTVHDLLGRLNGGPPQGGVPLAGVPLGGVPMPGAPAIPAIPAQRPWWRDVPASVVATAVTLALFAVFILTAGSSGHDDFSVKPPAGATATGLPSLPSFDGSLPSDGSTDPGASGGSDSGSDDGSDDDPSDVSGIPSASPTQDDPIATAQAGDCFDNSGTEQTADLTPTVCAPRTFKVVQVLQGTTATSGCDRLPGDDWNVSYSSQNLVLCLSYQYENGTAYHATAGTCVYGDSATSDWDELQCQTGAFTVQQRITGTTDGSRCKGLRNNDWAEHFGVSGRSDLDVTLCLSMVYPDDAGHAVLNQCMHFSGSSTHPSLHAAKCGSANVIVTGRTPKYNDSKFCGNDAWATWRPNNYPELSYTLCYRYR</sequence>
<dbReference type="Gene3D" id="1.10.510.10">
    <property type="entry name" value="Transferase(Phosphotransferase) domain 1"/>
    <property type="match status" value="1"/>
</dbReference>
<dbReference type="AlphaFoldDB" id="A0A9W4GRI5"/>
<organism evidence="2 3">
    <name type="scientific">Actinacidiphila cocklensis</name>
    <dbReference type="NCBI Taxonomy" id="887465"/>
    <lineage>
        <taxon>Bacteria</taxon>
        <taxon>Bacillati</taxon>
        <taxon>Actinomycetota</taxon>
        <taxon>Actinomycetes</taxon>
        <taxon>Kitasatosporales</taxon>
        <taxon>Streptomycetaceae</taxon>
        <taxon>Actinacidiphila</taxon>
    </lineage>
</organism>
<keyword evidence="3" id="KW-1185">Reference proteome</keyword>
<evidence type="ECO:0000313" key="2">
    <source>
        <dbReference type="EMBL" id="CAG6393768.1"/>
    </source>
</evidence>
<dbReference type="SUPFAM" id="SSF56112">
    <property type="entry name" value="Protein kinase-like (PK-like)"/>
    <property type="match status" value="1"/>
</dbReference>
<gene>
    <name evidence="2" type="ORF">SCOCK_220022</name>
</gene>
<feature type="compositionally biased region" description="Acidic residues" evidence="1">
    <location>
        <begin position="340"/>
        <end position="350"/>
    </location>
</feature>
<dbReference type="Gene3D" id="3.30.200.20">
    <property type="entry name" value="Phosphorylase Kinase, domain 1"/>
    <property type="match status" value="1"/>
</dbReference>
<name>A0A9W4GRI5_9ACTN</name>
<evidence type="ECO:0008006" key="4">
    <source>
        <dbReference type="Google" id="ProtNLM"/>
    </source>
</evidence>
<dbReference type="InterPro" id="IPR011009">
    <property type="entry name" value="Kinase-like_dom_sf"/>
</dbReference>
<reference evidence="2" key="1">
    <citation type="submission" date="2021-05" db="EMBL/GenBank/DDBJ databases">
        <authorList>
            <person name="Arsene-Ploetze F."/>
        </authorList>
    </citation>
    <scope>NUCLEOTIDE SEQUENCE</scope>
    <source>
        <strain evidence="2">DSM 42138</strain>
    </source>
</reference>
<dbReference type="Proteomes" id="UP001152519">
    <property type="component" value="Unassembled WGS sequence"/>
</dbReference>
<comment type="caution">
    <text evidence="2">The sequence shown here is derived from an EMBL/GenBank/DDBJ whole genome shotgun (WGS) entry which is preliminary data.</text>
</comment>
<protein>
    <recommendedName>
        <fullName evidence="4">Protein kinase domain-containing protein</fullName>
    </recommendedName>
</protein>
<proteinExistence type="predicted"/>
<evidence type="ECO:0000313" key="3">
    <source>
        <dbReference type="Proteomes" id="UP001152519"/>
    </source>
</evidence>
<feature type="region of interest" description="Disordered" evidence="1">
    <location>
        <begin position="303"/>
        <end position="375"/>
    </location>
</feature>
<evidence type="ECO:0000256" key="1">
    <source>
        <dbReference type="SAM" id="MobiDB-lite"/>
    </source>
</evidence>
<dbReference type="EMBL" id="CAJSLV010000051">
    <property type="protein sequence ID" value="CAG6393768.1"/>
    <property type="molecule type" value="Genomic_DNA"/>
</dbReference>
<dbReference type="RefSeq" id="WP_251489682.1">
    <property type="nucleotide sequence ID" value="NZ_CAJSLV010000051.1"/>
</dbReference>